<dbReference type="InterPro" id="IPR036936">
    <property type="entry name" value="CRIB_dom_sf"/>
</dbReference>
<evidence type="ECO:0000256" key="1">
    <source>
        <dbReference type="SAM" id="MobiDB-lite"/>
    </source>
</evidence>
<dbReference type="Gene3D" id="3.90.810.10">
    <property type="entry name" value="CRIB domain"/>
    <property type="match status" value="1"/>
</dbReference>
<evidence type="ECO:0000259" key="2">
    <source>
        <dbReference type="PROSITE" id="PS50108"/>
    </source>
</evidence>
<name>A0A7J7P8A2_9MAGN</name>
<keyword evidence="4" id="KW-1185">Reference proteome</keyword>
<accession>A0A7J7P8A2</accession>
<dbReference type="OrthoDB" id="678664at2759"/>
<feature type="domain" description="CRIB" evidence="2">
    <location>
        <begin position="101"/>
        <end position="114"/>
    </location>
</feature>
<feature type="region of interest" description="Disordered" evidence="1">
    <location>
        <begin position="30"/>
        <end position="51"/>
    </location>
</feature>
<proteinExistence type="predicted"/>
<dbReference type="EMBL" id="JACGCM010000176">
    <property type="protein sequence ID" value="KAF6175553.1"/>
    <property type="molecule type" value="Genomic_DNA"/>
</dbReference>
<evidence type="ECO:0000313" key="4">
    <source>
        <dbReference type="Proteomes" id="UP000541444"/>
    </source>
</evidence>
<protein>
    <recommendedName>
        <fullName evidence="2">CRIB domain-containing protein</fullName>
    </recommendedName>
</protein>
<evidence type="ECO:0000313" key="3">
    <source>
        <dbReference type="EMBL" id="KAF6175553.1"/>
    </source>
</evidence>
<gene>
    <name evidence="3" type="ORF">GIB67_023073</name>
</gene>
<sequence>MRDRMERLVFLRFAIGCTSQSSIGVIETNPRNLKQEPADIPPTGESSSGEKMKNTLGFLPIPKPNISFRIHKLIKSFKSFSQLFVYKEEDEEMEIEVEMEIGFPTDVEHVTHIGWDGSTTTNPIKGWDKLKAPELLSLPSISLRQFEIAMAAQNNAPPFVVGSSNLN</sequence>
<reference evidence="3 4" key="1">
    <citation type="journal article" date="2020" name="IScience">
        <title>Genome Sequencing of the Endangered Kingdonia uniflora (Circaeasteraceae, Ranunculales) Reveals Potential Mechanisms of Evolutionary Specialization.</title>
        <authorList>
            <person name="Sun Y."/>
            <person name="Deng T."/>
            <person name="Zhang A."/>
            <person name="Moore M.J."/>
            <person name="Landis J.B."/>
            <person name="Lin N."/>
            <person name="Zhang H."/>
            <person name="Zhang X."/>
            <person name="Huang J."/>
            <person name="Zhang X."/>
            <person name="Sun H."/>
            <person name="Wang H."/>
        </authorList>
    </citation>
    <scope>NUCLEOTIDE SEQUENCE [LARGE SCALE GENOMIC DNA]</scope>
    <source>
        <strain evidence="3">TB1705</strain>
        <tissue evidence="3">Leaf</tissue>
    </source>
</reference>
<dbReference type="Proteomes" id="UP000541444">
    <property type="component" value="Unassembled WGS sequence"/>
</dbReference>
<dbReference type="PROSITE" id="PS50108">
    <property type="entry name" value="CRIB"/>
    <property type="match status" value="1"/>
</dbReference>
<dbReference type="Pfam" id="PF00786">
    <property type="entry name" value="PBD"/>
    <property type="match status" value="1"/>
</dbReference>
<organism evidence="3 4">
    <name type="scientific">Kingdonia uniflora</name>
    <dbReference type="NCBI Taxonomy" id="39325"/>
    <lineage>
        <taxon>Eukaryota</taxon>
        <taxon>Viridiplantae</taxon>
        <taxon>Streptophyta</taxon>
        <taxon>Embryophyta</taxon>
        <taxon>Tracheophyta</taxon>
        <taxon>Spermatophyta</taxon>
        <taxon>Magnoliopsida</taxon>
        <taxon>Ranunculales</taxon>
        <taxon>Circaeasteraceae</taxon>
        <taxon>Kingdonia</taxon>
    </lineage>
</organism>
<dbReference type="InterPro" id="IPR044509">
    <property type="entry name" value="RIC2/4"/>
</dbReference>
<dbReference type="PANTHER" id="PTHR46931">
    <property type="entry name" value="CRIB DOMAIN-CONTAINING PROTEIN RIC2"/>
    <property type="match status" value="1"/>
</dbReference>
<comment type="caution">
    <text evidence="3">The sequence shown here is derived from an EMBL/GenBank/DDBJ whole genome shotgun (WGS) entry which is preliminary data.</text>
</comment>
<dbReference type="InterPro" id="IPR000095">
    <property type="entry name" value="CRIB_dom"/>
</dbReference>
<dbReference type="SMART" id="SM00285">
    <property type="entry name" value="PBD"/>
    <property type="match status" value="1"/>
</dbReference>
<dbReference type="PANTHER" id="PTHR46931:SF14">
    <property type="entry name" value="CRIB DOMAIN-CONTAINING PROTEIN RIC2"/>
    <property type="match status" value="1"/>
</dbReference>
<dbReference type="AlphaFoldDB" id="A0A7J7P8A2"/>